<evidence type="ECO:0000313" key="2">
    <source>
        <dbReference type="Proteomes" id="UP001457282"/>
    </source>
</evidence>
<reference evidence="1 2" key="1">
    <citation type="journal article" date="2023" name="G3 (Bethesda)">
        <title>A chromosome-length genome assembly and annotation of blackberry (Rubus argutus, cv. 'Hillquist').</title>
        <authorList>
            <person name="Bruna T."/>
            <person name="Aryal R."/>
            <person name="Dudchenko O."/>
            <person name="Sargent D.J."/>
            <person name="Mead D."/>
            <person name="Buti M."/>
            <person name="Cavallini A."/>
            <person name="Hytonen T."/>
            <person name="Andres J."/>
            <person name="Pham M."/>
            <person name="Weisz D."/>
            <person name="Mascagni F."/>
            <person name="Usai G."/>
            <person name="Natali L."/>
            <person name="Bassil N."/>
            <person name="Fernandez G.E."/>
            <person name="Lomsadze A."/>
            <person name="Armour M."/>
            <person name="Olukolu B."/>
            <person name="Poorten T."/>
            <person name="Britton C."/>
            <person name="Davik J."/>
            <person name="Ashrafi H."/>
            <person name="Aiden E.L."/>
            <person name="Borodovsky M."/>
            <person name="Worthington M."/>
        </authorList>
    </citation>
    <scope>NUCLEOTIDE SEQUENCE [LARGE SCALE GENOMIC DNA]</scope>
    <source>
        <strain evidence="1">PI 553951</strain>
    </source>
</reference>
<organism evidence="1 2">
    <name type="scientific">Rubus argutus</name>
    <name type="common">Southern blackberry</name>
    <dbReference type="NCBI Taxonomy" id="59490"/>
    <lineage>
        <taxon>Eukaryota</taxon>
        <taxon>Viridiplantae</taxon>
        <taxon>Streptophyta</taxon>
        <taxon>Embryophyta</taxon>
        <taxon>Tracheophyta</taxon>
        <taxon>Spermatophyta</taxon>
        <taxon>Magnoliopsida</taxon>
        <taxon>eudicotyledons</taxon>
        <taxon>Gunneridae</taxon>
        <taxon>Pentapetalae</taxon>
        <taxon>rosids</taxon>
        <taxon>fabids</taxon>
        <taxon>Rosales</taxon>
        <taxon>Rosaceae</taxon>
        <taxon>Rosoideae</taxon>
        <taxon>Rosoideae incertae sedis</taxon>
        <taxon>Rubus</taxon>
    </lineage>
</organism>
<dbReference type="GO" id="GO:0009451">
    <property type="term" value="P:RNA modification"/>
    <property type="evidence" value="ECO:0007669"/>
    <property type="project" value="InterPro"/>
</dbReference>
<dbReference type="PANTHER" id="PTHR47926">
    <property type="entry name" value="PENTATRICOPEPTIDE REPEAT-CONTAINING PROTEIN"/>
    <property type="match status" value="1"/>
</dbReference>
<comment type="caution">
    <text evidence="1">The sequence shown here is derived from an EMBL/GenBank/DDBJ whole genome shotgun (WGS) entry which is preliminary data.</text>
</comment>
<name>A0AAW1X9B8_RUBAR</name>
<gene>
    <name evidence="1" type="ORF">M0R45_019936</name>
</gene>
<dbReference type="InterPro" id="IPR011990">
    <property type="entry name" value="TPR-like_helical_dom_sf"/>
</dbReference>
<dbReference type="InterPro" id="IPR046960">
    <property type="entry name" value="PPR_At4g14850-like_plant"/>
</dbReference>
<dbReference type="PANTHER" id="PTHR47926:SF533">
    <property type="entry name" value="DYW DOMAIN-CONTAINING PROTEIN"/>
    <property type="match status" value="1"/>
</dbReference>
<protein>
    <submittedName>
        <fullName evidence="1">Uncharacterized protein</fullName>
    </submittedName>
</protein>
<accession>A0AAW1X9B8</accession>
<dbReference type="Gene3D" id="1.25.40.10">
    <property type="entry name" value="Tetratricopeptide repeat domain"/>
    <property type="match status" value="1"/>
</dbReference>
<dbReference type="GO" id="GO:0003723">
    <property type="term" value="F:RNA binding"/>
    <property type="evidence" value="ECO:0007669"/>
    <property type="project" value="InterPro"/>
</dbReference>
<keyword evidence="2" id="KW-1185">Reference proteome</keyword>
<dbReference type="Proteomes" id="UP001457282">
    <property type="component" value="Unassembled WGS sequence"/>
</dbReference>
<dbReference type="AlphaFoldDB" id="A0AAW1X9B8"/>
<dbReference type="EMBL" id="JBEDUW010000004">
    <property type="protein sequence ID" value="KAK9932711.1"/>
    <property type="molecule type" value="Genomic_DNA"/>
</dbReference>
<sequence length="80" mass="8736">MSMLALSSVVSVCGSIAMLEQGKQLHAHVLSVGLDCTAMVQSAVVNMYSKCARTREIEEIYDVTERDDVVLWNARHGGSH</sequence>
<evidence type="ECO:0000313" key="1">
    <source>
        <dbReference type="EMBL" id="KAK9932711.1"/>
    </source>
</evidence>
<proteinExistence type="predicted"/>